<reference evidence="4" key="1">
    <citation type="submission" date="2017-09" db="EMBL/GenBank/DDBJ databases">
        <title>Depth-based differentiation of microbial function through sediment-hosted aquifers and enrichment of novel symbionts in the deep terrestrial subsurface.</title>
        <authorList>
            <person name="Probst A.J."/>
            <person name="Ladd B."/>
            <person name="Jarett J.K."/>
            <person name="Geller-Mcgrath D.E."/>
            <person name="Sieber C.M.K."/>
            <person name="Emerson J.B."/>
            <person name="Anantharaman K."/>
            <person name="Thomas B.C."/>
            <person name="Malmstrom R."/>
            <person name="Stieglmeier M."/>
            <person name="Klingl A."/>
            <person name="Woyke T."/>
            <person name="Ryan C.M."/>
            <person name="Banfield J.F."/>
        </authorList>
    </citation>
    <scope>NUCLEOTIDE SEQUENCE [LARGE SCALE GENOMIC DNA]</scope>
</reference>
<dbReference type="InterPro" id="IPR001296">
    <property type="entry name" value="Glyco_trans_1"/>
</dbReference>
<gene>
    <name evidence="3" type="ORF">COT02_01555</name>
</gene>
<comment type="caution">
    <text evidence="3">The sequence shown here is derived from an EMBL/GenBank/DDBJ whole genome shotgun (WGS) entry which is preliminary data.</text>
</comment>
<dbReference type="AlphaFoldDB" id="A0A2M6YUX9"/>
<dbReference type="Proteomes" id="UP000230184">
    <property type="component" value="Unassembled WGS sequence"/>
</dbReference>
<evidence type="ECO:0000259" key="2">
    <source>
        <dbReference type="Pfam" id="PF00534"/>
    </source>
</evidence>
<dbReference type="PANTHER" id="PTHR46401">
    <property type="entry name" value="GLYCOSYLTRANSFERASE WBBK-RELATED"/>
    <property type="match status" value="1"/>
</dbReference>
<dbReference type="CDD" id="cd03809">
    <property type="entry name" value="GT4_MtfB-like"/>
    <property type="match status" value="1"/>
</dbReference>
<protein>
    <recommendedName>
        <fullName evidence="2">Glycosyl transferase family 1 domain-containing protein</fullName>
    </recommendedName>
</protein>
<feature type="domain" description="Glycosyl transferase family 1" evidence="2">
    <location>
        <begin position="263"/>
        <end position="375"/>
    </location>
</feature>
<dbReference type="Pfam" id="PF00534">
    <property type="entry name" value="Glycos_transf_1"/>
    <property type="match status" value="1"/>
</dbReference>
<evidence type="ECO:0000313" key="4">
    <source>
        <dbReference type="Proteomes" id="UP000230184"/>
    </source>
</evidence>
<proteinExistence type="predicted"/>
<name>A0A2M6YUX9_9BACT</name>
<dbReference type="Gene3D" id="3.40.50.2000">
    <property type="entry name" value="Glycogen Phosphorylase B"/>
    <property type="match status" value="2"/>
</dbReference>
<keyword evidence="1" id="KW-0808">Transferase</keyword>
<dbReference type="PANTHER" id="PTHR46401:SF2">
    <property type="entry name" value="GLYCOSYLTRANSFERASE WBBK-RELATED"/>
    <property type="match status" value="1"/>
</dbReference>
<dbReference type="GO" id="GO:0016757">
    <property type="term" value="F:glycosyltransferase activity"/>
    <property type="evidence" value="ECO:0007669"/>
    <property type="project" value="InterPro"/>
</dbReference>
<accession>A0A2M6YUX9</accession>
<sequence length="397" mass="45566">MQKVFIYDPTSSDKLSSVRGIGRYLQILKENFANEFEFVNNETMKQLNNDCVFINPFLNFLQPPLTLKRIARKQIAVIHDLIPLKYPSHFPPGIKGSIYILLNKLVLKNYDLIITDSEASKADIINILHIREDKIKVIYPCLPDSFINPKSEIRNPKQFLNFQNSNFEFVSSFDIRASNFCVYVGDATWNKNLVNLAKAIKIADVNCVFVGKVFENLTVDDRRLKVGVEDRKSKIEKNQSSTFNHQPLSSIIHPLSSNLHHPWQNELNEFNEITKNDKRFIFPGFVPDSELIKLYEQASFNILPSRDEGFGFSYLEAANFGCPSLLSDIPVLREISDGKAIFFDQKDPQNIANKIKEINSDKNLRNKIGADAKKRSQYFSGKKFREEIRSVLVCEST</sequence>
<evidence type="ECO:0000256" key="1">
    <source>
        <dbReference type="ARBA" id="ARBA00022679"/>
    </source>
</evidence>
<dbReference type="EMBL" id="PEWY01000044">
    <property type="protein sequence ID" value="PIU37310.1"/>
    <property type="molecule type" value="Genomic_DNA"/>
</dbReference>
<evidence type="ECO:0000313" key="3">
    <source>
        <dbReference type="EMBL" id="PIU37310.1"/>
    </source>
</evidence>
<dbReference type="SUPFAM" id="SSF53756">
    <property type="entry name" value="UDP-Glycosyltransferase/glycogen phosphorylase"/>
    <property type="match status" value="1"/>
</dbReference>
<organism evidence="3 4">
    <name type="scientific">Candidatus Roizmanbacteria bacterium CG07_land_8_20_14_0_80_34_15</name>
    <dbReference type="NCBI Taxonomy" id="1974849"/>
    <lineage>
        <taxon>Bacteria</taxon>
        <taxon>Candidatus Roizmaniibacteriota</taxon>
    </lineage>
</organism>